<comment type="caution">
    <text evidence="1">The sequence shown here is derived from an EMBL/GenBank/DDBJ whole genome shotgun (WGS) entry which is preliminary data.</text>
</comment>
<dbReference type="EMBL" id="JBIRYI010000001">
    <property type="protein sequence ID" value="MFI2485879.1"/>
    <property type="molecule type" value="Genomic_DNA"/>
</dbReference>
<dbReference type="Proteomes" id="UP001611580">
    <property type="component" value="Unassembled WGS sequence"/>
</dbReference>
<proteinExistence type="predicted"/>
<dbReference type="RefSeq" id="WP_397401291.1">
    <property type="nucleotide sequence ID" value="NZ_JBIRYI010000001.1"/>
</dbReference>
<gene>
    <name evidence="1" type="ORF">ACH47X_03165</name>
</gene>
<organism evidence="1 2">
    <name type="scientific">Promicromonospora kroppenstedtii</name>
    <dbReference type="NCBI Taxonomy" id="440482"/>
    <lineage>
        <taxon>Bacteria</taxon>
        <taxon>Bacillati</taxon>
        <taxon>Actinomycetota</taxon>
        <taxon>Actinomycetes</taxon>
        <taxon>Micrococcales</taxon>
        <taxon>Promicromonosporaceae</taxon>
        <taxon>Promicromonospora</taxon>
    </lineage>
</organism>
<dbReference type="InterPro" id="IPR047880">
    <property type="entry name" value="MafI-like"/>
</dbReference>
<keyword evidence="2" id="KW-1185">Reference proteome</keyword>
<name>A0ABW7XEF5_9MICO</name>
<protein>
    <submittedName>
        <fullName evidence="1">MafI family immunity protein</fullName>
    </submittedName>
</protein>
<dbReference type="NCBIfam" id="NF033691">
    <property type="entry name" value="immunity_MafI"/>
    <property type="match status" value="1"/>
</dbReference>
<evidence type="ECO:0000313" key="2">
    <source>
        <dbReference type="Proteomes" id="UP001611580"/>
    </source>
</evidence>
<reference evidence="1 2" key="1">
    <citation type="submission" date="2024-10" db="EMBL/GenBank/DDBJ databases">
        <title>The Natural Products Discovery Center: Release of the First 8490 Sequenced Strains for Exploring Actinobacteria Biosynthetic Diversity.</title>
        <authorList>
            <person name="Kalkreuter E."/>
            <person name="Kautsar S.A."/>
            <person name="Yang D."/>
            <person name="Bader C.D."/>
            <person name="Teijaro C.N."/>
            <person name="Fluegel L."/>
            <person name="Davis C.M."/>
            <person name="Simpson J.R."/>
            <person name="Lauterbach L."/>
            <person name="Steele A.D."/>
            <person name="Gui C."/>
            <person name="Meng S."/>
            <person name="Li G."/>
            <person name="Viehrig K."/>
            <person name="Ye F."/>
            <person name="Su P."/>
            <person name="Kiefer A.F."/>
            <person name="Nichols A."/>
            <person name="Cepeda A.J."/>
            <person name="Yan W."/>
            <person name="Fan B."/>
            <person name="Jiang Y."/>
            <person name="Adhikari A."/>
            <person name="Zheng C.-J."/>
            <person name="Schuster L."/>
            <person name="Cowan T.M."/>
            <person name="Smanski M.J."/>
            <person name="Chevrette M.G."/>
            <person name="De Carvalho L.P.S."/>
            <person name="Shen B."/>
        </authorList>
    </citation>
    <scope>NUCLEOTIDE SEQUENCE [LARGE SCALE GENOMIC DNA]</scope>
    <source>
        <strain evidence="1 2">NPDC019481</strain>
    </source>
</reference>
<sequence length="96" mass="10836">MQEYERHRALISELLADSPLTSESVIEDVHHLMVVGEERLAFDTMCSWIYEDAREISERFHARLVATAGVLDSMRSVERLDELVAKTPAGPPPSAR</sequence>
<evidence type="ECO:0000313" key="1">
    <source>
        <dbReference type="EMBL" id="MFI2485879.1"/>
    </source>
</evidence>
<accession>A0ABW7XEF5</accession>